<feature type="DNA-binding region" description="H-T-H motif" evidence="4">
    <location>
        <begin position="58"/>
        <end position="77"/>
    </location>
</feature>
<dbReference type="Pfam" id="PF13305">
    <property type="entry name" value="TetR_C_33"/>
    <property type="match status" value="1"/>
</dbReference>
<dbReference type="Proteomes" id="UP000466906">
    <property type="component" value="Chromosome"/>
</dbReference>
<keyword evidence="3" id="KW-0804">Transcription</keyword>
<dbReference type="KEGG" id="malv:MALV_47780"/>
<dbReference type="EMBL" id="AP022565">
    <property type="protein sequence ID" value="BBX29653.1"/>
    <property type="molecule type" value="Genomic_DNA"/>
</dbReference>
<dbReference type="SUPFAM" id="SSF46689">
    <property type="entry name" value="Homeodomain-like"/>
    <property type="match status" value="1"/>
</dbReference>
<name>A0A6N4V0L8_9MYCO</name>
<evidence type="ECO:0000256" key="1">
    <source>
        <dbReference type="ARBA" id="ARBA00023015"/>
    </source>
</evidence>
<dbReference type="Pfam" id="PF00440">
    <property type="entry name" value="TetR_N"/>
    <property type="match status" value="1"/>
</dbReference>
<dbReference type="InterPro" id="IPR009057">
    <property type="entry name" value="Homeodomain-like_sf"/>
</dbReference>
<dbReference type="PANTHER" id="PTHR30055:SF234">
    <property type="entry name" value="HTH-TYPE TRANSCRIPTIONAL REGULATOR BETI"/>
    <property type="match status" value="1"/>
</dbReference>
<dbReference type="PRINTS" id="PR00455">
    <property type="entry name" value="HTHTETR"/>
</dbReference>
<keyword evidence="7" id="KW-1185">Reference proteome</keyword>
<sequence length="259" mass="28206">MLFEIAGVTYPGPMPVGDVHTAASPGAARAGRRRARTRAAILDAAEVVFSREGYSEARIEEIAELADVSVGSIYGHFDGKRGLYLQLVNGALALFTEYMQRSDDPAMTPLQRVLAGGDAYLRFHLDHPGAFHFLAYRSPGAQPLSGDDETEASIRDRVGLLLRRFAEQIDAAIAAGEARPVDSLRLTHYLWGAWNGVIALRQQPDGLRISDDEIAQTLELARWLLREGLAAPALRDANGEVGERVPLPHIALGDDREAE</sequence>
<protein>
    <recommendedName>
        <fullName evidence="5">HTH tetR-type domain-containing protein</fullName>
    </recommendedName>
</protein>
<dbReference type="GO" id="GO:0003700">
    <property type="term" value="F:DNA-binding transcription factor activity"/>
    <property type="evidence" value="ECO:0007669"/>
    <property type="project" value="TreeGrafter"/>
</dbReference>
<proteinExistence type="predicted"/>
<evidence type="ECO:0000256" key="2">
    <source>
        <dbReference type="ARBA" id="ARBA00023125"/>
    </source>
</evidence>
<gene>
    <name evidence="6" type="ORF">MALV_47780</name>
</gene>
<organism evidence="6 7">
    <name type="scientific">Mycolicibacterium alvei</name>
    <dbReference type="NCBI Taxonomy" id="67081"/>
    <lineage>
        <taxon>Bacteria</taxon>
        <taxon>Bacillati</taxon>
        <taxon>Actinomycetota</taxon>
        <taxon>Actinomycetes</taxon>
        <taxon>Mycobacteriales</taxon>
        <taxon>Mycobacteriaceae</taxon>
        <taxon>Mycolicibacterium</taxon>
    </lineage>
</organism>
<keyword evidence="1" id="KW-0805">Transcription regulation</keyword>
<dbReference type="InterPro" id="IPR050109">
    <property type="entry name" value="HTH-type_TetR-like_transc_reg"/>
</dbReference>
<evidence type="ECO:0000313" key="7">
    <source>
        <dbReference type="Proteomes" id="UP000466906"/>
    </source>
</evidence>
<evidence type="ECO:0000256" key="4">
    <source>
        <dbReference type="PROSITE-ProRule" id="PRU00335"/>
    </source>
</evidence>
<dbReference type="Gene3D" id="1.10.10.60">
    <property type="entry name" value="Homeodomain-like"/>
    <property type="match status" value="1"/>
</dbReference>
<dbReference type="PROSITE" id="PS50977">
    <property type="entry name" value="HTH_TETR_2"/>
    <property type="match status" value="1"/>
</dbReference>
<accession>A0A6N4V0L8</accession>
<dbReference type="PANTHER" id="PTHR30055">
    <property type="entry name" value="HTH-TYPE TRANSCRIPTIONAL REGULATOR RUTR"/>
    <property type="match status" value="1"/>
</dbReference>
<evidence type="ECO:0000259" key="5">
    <source>
        <dbReference type="PROSITE" id="PS50977"/>
    </source>
</evidence>
<dbReference type="InterPro" id="IPR001647">
    <property type="entry name" value="HTH_TetR"/>
</dbReference>
<evidence type="ECO:0000313" key="6">
    <source>
        <dbReference type="EMBL" id="BBX29653.1"/>
    </source>
</evidence>
<dbReference type="GO" id="GO:0000976">
    <property type="term" value="F:transcription cis-regulatory region binding"/>
    <property type="evidence" value="ECO:0007669"/>
    <property type="project" value="TreeGrafter"/>
</dbReference>
<feature type="domain" description="HTH tetR-type" evidence="5">
    <location>
        <begin position="35"/>
        <end position="95"/>
    </location>
</feature>
<evidence type="ECO:0000256" key="3">
    <source>
        <dbReference type="ARBA" id="ARBA00023163"/>
    </source>
</evidence>
<keyword evidence="2 4" id="KW-0238">DNA-binding</keyword>
<dbReference type="Gene3D" id="1.10.357.10">
    <property type="entry name" value="Tetracycline Repressor, domain 2"/>
    <property type="match status" value="1"/>
</dbReference>
<dbReference type="InterPro" id="IPR025996">
    <property type="entry name" value="MT1864/Rv1816-like_C"/>
</dbReference>
<dbReference type="InterPro" id="IPR036271">
    <property type="entry name" value="Tet_transcr_reg_TetR-rel_C_sf"/>
</dbReference>
<dbReference type="SUPFAM" id="SSF48498">
    <property type="entry name" value="Tetracyclin repressor-like, C-terminal domain"/>
    <property type="match status" value="1"/>
</dbReference>
<reference evidence="6 7" key="1">
    <citation type="journal article" date="2019" name="Emerg. Microbes Infect.">
        <title>Comprehensive subspecies identification of 175 nontuberculous mycobacteria species based on 7547 genomic profiles.</title>
        <authorList>
            <person name="Matsumoto Y."/>
            <person name="Kinjo T."/>
            <person name="Motooka D."/>
            <person name="Nabeya D."/>
            <person name="Jung N."/>
            <person name="Uechi K."/>
            <person name="Horii T."/>
            <person name="Iida T."/>
            <person name="Fujita J."/>
            <person name="Nakamura S."/>
        </authorList>
    </citation>
    <scope>NUCLEOTIDE SEQUENCE [LARGE SCALE GENOMIC DNA]</scope>
    <source>
        <strain evidence="6 7">JCM 12272</strain>
    </source>
</reference>
<dbReference type="AlphaFoldDB" id="A0A6N4V0L8"/>